<accession>A0A4Y2GRQ5</accession>
<keyword evidence="3" id="KW-1185">Reference proteome</keyword>
<evidence type="ECO:0000256" key="1">
    <source>
        <dbReference type="SAM" id="MobiDB-lite"/>
    </source>
</evidence>
<evidence type="ECO:0000313" key="3">
    <source>
        <dbReference type="Proteomes" id="UP000499080"/>
    </source>
</evidence>
<gene>
    <name evidence="2" type="ORF">AVEN_99380_1</name>
</gene>
<dbReference type="EMBL" id="BGPR01001518">
    <property type="protein sequence ID" value="GBM55847.1"/>
    <property type="molecule type" value="Genomic_DNA"/>
</dbReference>
<sequence>MTPSVLPFVPPTSYFERLMTLLSFPIRSIYLLLRMPNPYAKALKVFSELEHLRKLLARVKTDEDSDFDNEDNGPGDVLEEHFSDHENFSEHDTESEEDRRHCFFSYQ</sequence>
<organism evidence="2 3">
    <name type="scientific">Araneus ventricosus</name>
    <name type="common">Orbweaver spider</name>
    <name type="synonym">Epeira ventricosa</name>
    <dbReference type="NCBI Taxonomy" id="182803"/>
    <lineage>
        <taxon>Eukaryota</taxon>
        <taxon>Metazoa</taxon>
        <taxon>Ecdysozoa</taxon>
        <taxon>Arthropoda</taxon>
        <taxon>Chelicerata</taxon>
        <taxon>Arachnida</taxon>
        <taxon>Araneae</taxon>
        <taxon>Araneomorphae</taxon>
        <taxon>Entelegynae</taxon>
        <taxon>Araneoidea</taxon>
        <taxon>Araneidae</taxon>
        <taxon>Araneus</taxon>
    </lineage>
</organism>
<dbReference type="Proteomes" id="UP000499080">
    <property type="component" value="Unassembled WGS sequence"/>
</dbReference>
<name>A0A4Y2GRQ5_ARAVE</name>
<protein>
    <submittedName>
        <fullName evidence="2">Uncharacterized protein</fullName>
    </submittedName>
</protein>
<reference evidence="2 3" key="1">
    <citation type="journal article" date="2019" name="Sci. Rep.">
        <title>Orb-weaving spider Araneus ventricosus genome elucidates the spidroin gene catalogue.</title>
        <authorList>
            <person name="Kono N."/>
            <person name="Nakamura H."/>
            <person name="Ohtoshi R."/>
            <person name="Moran D.A.P."/>
            <person name="Shinohara A."/>
            <person name="Yoshida Y."/>
            <person name="Fujiwara M."/>
            <person name="Mori M."/>
            <person name="Tomita M."/>
            <person name="Arakawa K."/>
        </authorList>
    </citation>
    <scope>NUCLEOTIDE SEQUENCE [LARGE SCALE GENOMIC DNA]</scope>
</reference>
<feature type="region of interest" description="Disordered" evidence="1">
    <location>
        <begin position="61"/>
        <end position="107"/>
    </location>
</feature>
<evidence type="ECO:0000313" key="2">
    <source>
        <dbReference type="EMBL" id="GBM55847.1"/>
    </source>
</evidence>
<feature type="compositionally biased region" description="Acidic residues" evidence="1">
    <location>
        <begin position="63"/>
        <end position="73"/>
    </location>
</feature>
<proteinExistence type="predicted"/>
<dbReference type="AlphaFoldDB" id="A0A4Y2GRQ5"/>
<comment type="caution">
    <text evidence="2">The sequence shown here is derived from an EMBL/GenBank/DDBJ whole genome shotgun (WGS) entry which is preliminary data.</text>
</comment>
<dbReference type="OrthoDB" id="6466835at2759"/>
<feature type="compositionally biased region" description="Basic and acidic residues" evidence="1">
    <location>
        <begin position="78"/>
        <end position="101"/>
    </location>
</feature>